<dbReference type="PANTHER" id="PTHR11487:SF0">
    <property type="entry name" value="S-ACYL FATTY ACID SYNTHASE THIOESTERASE, MEDIUM CHAIN"/>
    <property type="match status" value="1"/>
</dbReference>
<dbReference type="SUPFAM" id="SSF53474">
    <property type="entry name" value="alpha/beta-Hydrolases"/>
    <property type="match status" value="1"/>
</dbReference>
<dbReference type="Proteomes" id="UP000619293">
    <property type="component" value="Unassembled WGS sequence"/>
</dbReference>
<dbReference type="PANTHER" id="PTHR11487">
    <property type="entry name" value="THIOESTERASE"/>
    <property type="match status" value="1"/>
</dbReference>
<evidence type="ECO:0000256" key="1">
    <source>
        <dbReference type="ARBA" id="ARBA00007169"/>
    </source>
</evidence>
<dbReference type="InterPro" id="IPR001031">
    <property type="entry name" value="Thioesterase"/>
</dbReference>
<evidence type="ECO:0000313" key="4">
    <source>
        <dbReference type="Proteomes" id="UP000619293"/>
    </source>
</evidence>
<evidence type="ECO:0000313" key="3">
    <source>
        <dbReference type="EMBL" id="GIF87679.1"/>
    </source>
</evidence>
<dbReference type="Pfam" id="PF00975">
    <property type="entry name" value="Thioesterase"/>
    <property type="match status" value="1"/>
</dbReference>
<feature type="domain" description="Thioesterase" evidence="2">
    <location>
        <begin position="20"/>
        <end position="241"/>
    </location>
</feature>
<keyword evidence="4" id="KW-1185">Reference proteome</keyword>
<accession>A0A8J3K1F4</accession>
<reference evidence="3 4" key="1">
    <citation type="submission" date="2021-01" db="EMBL/GenBank/DDBJ databases">
        <title>Whole genome shotgun sequence of Catellatospora chokoriensis NBRC 107358.</title>
        <authorList>
            <person name="Komaki H."/>
            <person name="Tamura T."/>
        </authorList>
    </citation>
    <scope>NUCLEOTIDE SEQUENCE [LARGE SCALE GENOMIC DNA]</scope>
    <source>
        <strain evidence="3 4">NBRC 107358</strain>
    </source>
</reference>
<protein>
    <submittedName>
        <fullName evidence="3">Thioesterase</fullName>
    </submittedName>
</protein>
<dbReference type="InterPro" id="IPR012223">
    <property type="entry name" value="TEII"/>
</dbReference>
<dbReference type="Gene3D" id="3.40.50.1820">
    <property type="entry name" value="alpha/beta hydrolase"/>
    <property type="match status" value="1"/>
</dbReference>
<dbReference type="GO" id="GO:0008610">
    <property type="term" value="P:lipid biosynthetic process"/>
    <property type="evidence" value="ECO:0007669"/>
    <property type="project" value="TreeGrafter"/>
</dbReference>
<evidence type="ECO:0000259" key="2">
    <source>
        <dbReference type="Pfam" id="PF00975"/>
    </source>
</evidence>
<dbReference type="RefSeq" id="WP_191839507.1">
    <property type="nucleotide sequence ID" value="NZ_BAAALB010000007.1"/>
</dbReference>
<dbReference type="EMBL" id="BONG01000005">
    <property type="protein sequence ID" value="GIF87679.1"/>
    <property type="molecule type" value="Genomic_DNA"/>
</dbReference>
<comment type="caution">
    <text evidence="3">The sequence shown here is derived from an EMBL/GenBank/DDBJ whole genome shotgun (WGS) entry which is preliminary data.</text>
</comment>
<dbReference type="InterPro" id="IPR029058">
    <property type="entry name" value="AB_hydrolase_fold"/>
</dbReference>
<dbReference type="AlphaFoldDB" id="A0A8J3K1F4"/>
<organism evidence="3 4">
    <name type="scientific">Catellatospora chokoriensis</name>
    <dbReference type="NCBI Taxonomy" id="310353"/>
    <lineage>
        <taxon>Bacteria</taxon>
        <taxon>Bacillati</taxon>
        <taxon>Actinomycetota</taxon>
        <taxon>Actinomycetes</taxon>
        <taxon>Micromonosporales</taxon>
        <taxon>Micromonosporaceae</taxon>
        <taxon>Catellatospora</taxon>
    </lineage>
</organism>
<sequence>MTQPVGVLRCRNLHPDPAIRLFCLPWAGSGALGYASWRLPAELAAEVWTVQLPGREDRAGEPPLRTIPAMVETLRAAADPLLDRPFAFFGHSMGALLAFELARTLRGTGGPVPAHLFLSGMRSPDLPSWRPAASTLDDESLLCRLNEMAGPSGSALRDRDLLLWLAPMMRADFEACETYRYQPEPPLDIPTSLLAAADDTEVRVDEVSEWRRHSKAAGPVLIFEGGHLYLLDHREQVLDQVAGELSLMWAA</sequence>
<name>A0A8J3K1F4_9ACTN</name>
<gene>
    <name evidence="3" type="ORF">Cch02nite_11230</name>
</gene>
<comment type="similarity">
    <text evidence="1">Belongs to the thioesterase family.</text>
</comment>
<proteinExistence type="inferred from homology"/>